<dbReference type="GO" id="GO:0006310">
    <property type="term" value="P:DNA recombination"/>
    <property type="evidence" value="ECO:0007669"/>
    <property type="project" value="TreeGrafter"/>
</dbReference>
<name>A0A9W6SZI0_CANBO</name>
<dbReference type="EMBL" id="BSXN01000293">
    <property type="protein sequence ID" value="GME67968.1"/>
    <property type="molecule type" value="Genomic_DNA"/>
</dbReference>
<evidence type="ECO:0000256" key="1">
    <source>
        <dbReference type="SAM" id="Coils"/>
    </source>
</evidence>
<keyword evidence="1" id="KW-0175">Coiled coil</keyword>
<dbReference type="Gene3D" id="6.10.140.1020">
    <property type="match status" value="1"/>
</dbReference>
<gene>
    <name evidence="3" type="ORF">Cboi02_000130400</name>
</gene>
<feature type="compositionally biased region" description="Polar residues" evidence="2">
    <location>
        <begin position="66"/>
        <end position="88"/>
    </location>
</feature>
<accession>A0A9W6SZI0</accession>
<dbReference type="AlphaFoldDB" id="A0A9W6SZI0"/>
<sequence>MDHPNNTNESSISTMDLTESDADMTGDISQQELLYGKVMPTPSKQKEPASLPPLHSTLNIPKKRATSSSSDPSRVFSTPQKTVENAQNRRITPSKSRNFTSPVMGRRVISITDSPIPNLSPATDSIDKSEYKSINEDDRGEVDRLNSASRVIQMPKFSSPTTVRNFSSPSTSVSSTPFAESHPHLVYRGPLTPLDFGREYDTSIVEESDEFKFLTKTIRQLEAKIQVTRNALMLLTSDSDTRLRVLIEKWRDAAQMSASYLHNEALKRISRMGGLDIYRANQRESELRKLKDQFDLYFLDTVDEHIEYTKFENMPEYDRLEFFIRKEEMEKEMAKKLEEQSQIIEDDKRSQDEYAMWEFIEQLNKDYYLIYPMDKYRV</sequence>
<keyword evidence="4" id="KW-1185">Reference proteome</keyword>
<feature type="coiled-coil region" evidence="1">
    <location>
        <begin position="204"/>
        <end position="238"/>
    </location>
</feature>
<feature type="region of interest" description="Disordered" evidence="2">
    <location>
        <begin position="1"/>
        <end position="88"/>
    </location>
</feature>
<evidence type="ECO:0000313" key="3">
    <source>
        <dbReference type="EMBL" id="GME67968.1"/>
    </source>
</evidence>
<feature type="compositionally biased region" description="Polar residues" evidence="2">
    <location>
        <begin position="1"/>
        <end position="17"/>
    </location>
</feature>
<protein>
    <submittedName>
        <fullName evidence="3">Unnamed protein product</fullName>
    </submittedName>
</protein>
<organism evidence="3 4">
    <name type="scientific">Candida boidinii</name>
    <name type="common">Yeast</name>
    <dbReference type="NCBI Taxonomy" id="5477"/>
    <lineage>
        <taxon>Eukaryota</taxon>
        <taxon>Fungi</taxon>
        <taxon>Dikarya</taxon>
        <taxon>Ascomycota</taxon>
        <taxon>Saccharomycotina</taxon>
        <taxon>Pichiomycetes</taxon>
        <taxon>Pichiales</taxon>
        <taxon>Pichiaceae</taxon>
        <taxon>Ogataea</taxon>
        <taxon>Ogataea/Candida clade</taxon>
    </lineage>
</organism>
<comment type="caution">
    <text evidence="3">The sequence shown here is derived from an EMBL/GenBank/DDBJ whole genome shotgun (WGS) entry which is preliminary data.</text>
</comment>
<dbReference type="PANTHER" id="PTHR28527:SF1">
    <property type="entry name" value="SWI5-DEPENDENT RECOMBINATION DNA REPAIR PROTEIN 1"/>
    <property type="match status" value="1"/>
</dbReference>
<proteinExistence type="predicted"/>
<dbReference type="Proteomes" id="UP001165120">
    <property type="component" value="Unassembled WGS sequence"/>
</dbReference>
<evidence type="ECO:0000256" key="2">
    <source>
        <dbReference type="SAM" id="MobiDB-lite"/>
    </source>
</evidence>
<dbReference type="PANTHER" id="PTHR28527">
    <property type="entry name" value="MATING-TYPE SWITCHING PROTEIN SWI2-RELATED"/>
    <property type="match status" value="1"/>
</dbReference>
<evidence type="ECO:0000313" key="4">
    <source>
        <dbReference type="Proteomes" id="UP001165120"/>
    </source>
</evidence>
<dbReference type="OrthoDB" id="27934at2759"/>
<reference evidence="3" key="1">
    <citation type="submission" date="2023-04" db="EMBL/GenBank/DDBJ databases">
        <title>Candida boidinii NBRC 10035.</title>
        <authorList>
            <person name="Ichikawa N."/>
            <person name="Sato H."/>
            <person name="Tonouchi N."/>
        </authorList>
    </citation>
    <scope>NUCLEOTIDE SEQUENCE</scope>
    <source>
        <strain evidence="3">NBRC 10035</strain>
    </source>
</reference>